<dbReference type="EMBL" id="VNIM01000033">
    <property type="protein sequence ID" value="TVV74453.1"/>
    <property type="molecule type" value="Genomic_DNA"/>
</dbReference>
<evidence type="ECO:0000313" key="9">
    <source>
        <dbReference type="Proteomes" id="UP000318681"/>
    </source>
</evidence>
<dbReference type="InterPro" id="IPR036388">
    <property type="entry name" value="WH-like_DNA-bd_sf"/>
</dbReference>
<dbReference type="SUPFAM" id="SSF88659">
    <property type="entry name" value="Sigma3 and sigma4 domains of RNA polymerase sigma factors"/>
    <property type="match status" value="1"/>
</dbReference>
<proteinExistence type="inferred from homology"/>
<evidence type="ECO:0000256" key="4">
    <source>
        <dbReference type="ARBA" id="ARBA00023163"/>
    </source>
</evidence>
<sequence>MSDGGLEAVLLGNRAALLRFIRARGGPADAEDLLQELWLKLSATPPAGPIADPLAYIYKIADNMMHDRRRATLRRERRETQWTEAETGVTPEASSAPSAERILSARDELARVAQALAELGERTDHIFRRFRIDGASQKVIAAEQGISLSAVEKHLQRAYRAIVRLHSGNGDTDGDAGLPDRRRLGSEEPKDVAR</sequence>
<comment type="similarity">
    <text evidence="1">Belongs to the sigma-70 factor family. ECF subfamily.</text>
</comment>
<dbReference type="NCBIfam" id="TIGR02937">
    <property type="entry name" value="sigma70-ECF"/>
    <property type="match status" value="1"/>
</dbReference>
<evidence type="ECO:0000256" key="1">
    <source>
        <dbReference type="ARBA" id="ARBA00010641"/>
    </source>
</evidence>
<dbReference type="GO" id="GO:0006352">
    <property type="term" value="P:DNA-templated transcription initiation"/>
    <property type="evidence" value="ECO:0007669"/>
    <property type="project" value="InterPro"/>
</dbReference>
<gene>
    <name evidence="8" type="ORF">FOY91_09740</name>
</gene>
<dbReference type="InterPro" id="IPR013249">
    <property type="entry name" value="RNA_pol_sigma70_r4_t2"/>
</dbReference>
<dbReference type="InterPro" id="IPR013324">
    <property type="entry name" value="RNA_pol_sigma_r3/r4-like"/>
</dbReference>
<keyword evidence="9" id="KW-1185">Reference proteome</keyword>
<dbReference type="GO" id="GO:0016987">
    <property type="term" value="F:sigma factor activity"/>
    <property type="evidence" value="ECO:0007669"/>
    <property type="project" value="UniProtKB-KW"/>
</dbReference>
<evidence type="ECO:0000256" key="2">
    <source>
        <dbReference type="ARBA" id="ARBA00023015"/>
    </source>
</evidence>
<dbReference type="PANTHER" id="PTHR43133">
    <property type="entry name" value="RNA POLYMERASE ECF-TYPE SIGMA FACTO"/>
    <property type="match status" value="1"/>
</dbReference>
<dbReference type="InterPro" id="IPR039425">
    <property type="entry name" value="RNA_pol_sigma-70-like"/>
</dbReference>
<evidence type="ECO:0000259" key="6">
    <source>
        <dbReference type="Pfam" id="PF04542"/>
    </source>
</evidence>
<name>A0A558R502_9SPHN</name>
<comment type="caution">
    <text evidence="8">The sequence shown here is derived from an EMBL/GenBank/DDBJ whole genome shotgun (WGS) entry which is preliminary data.</text>
</comment>
<keyword evidence="2" id="KW-0805">Transcription regulation</keyword>
<dbReference type="PANTHER" id="PTHR43133:SF63">
    <property type="entry name" value="RNA POLYMERASE SIGMA FACTOR FECI-RELATED"/>
    <property type="match status" value="1"/>
</dbReference>
<evidence type="ECO:0000256" key="5">
    <source>
        <dbReference type="SAM" id="MobiDB-lite"/>
    </source>
</evidence>
<feature type="compositionally biased region" description="Basic and acidic residues" evidence="5">
    <location>
        <begin position="178"/>
        <end position="194"/>
    </location>
</feature>
<accession>A0A558R502</accession>
<evidence type="ECO:0000256" key="3">
    <source>
        <dbReference type="ARBA" id="ARBA00023082"/>
    </source>
</evidence>
<dbReference type="InterPro" id="IPR014284">
    <property type="entry name" value="RNA_pol_sigma-70_dom"/>
</dbReference>
<keyword evidence="3" id="KW-0731">Sigma factor</keyword>
<dbReference type="InterPro" id="IPR007627">
    <property type="entry name" value="RNA_pol_sigma70_r2"/>
</dbReference>
<dbReference type="SUPFAM" id="SSF88946">
    <property type="entry name" value="Sigma2 domain of RNA polymerase sigma factors"/>
    <property type="match status" value="1"/>
</dbReference>
<reference evidence="8 9" key="1">
    <citation type="submission" date="2019-07" db="EMBL/GenBank/DDBJ databases">
        <title>Sphingomonas solaris sp. nov., isolated from a solar panel from Boston, Massachusetts.</title>
        <authorList>
            <person name="Tanner K."/>
            <person name="Pascual J."/>
            <person name="Mancuso C."/>
            <person name="Pereto J."/>
            <person name="Khalil A."/>
            <person name="Vilanova C."/>
        </authorList>
    </citation>
    <scope>NUCLEOTIDE SEQUENCE [LARGE SCALE GENOMIC DNA]</scope>
    <source>
        <strain evidence="8 9">R4DWN</strain>
    </source>
</reference>
<evidence type="ECO:0000313" key="8">
    <source>
        <dbReference type="EMBL" id="TVV74453.1"/>
    </source>
</evidence>
<feature type="region of interest" description="Disordered" evidence="5">
    <location>
        <begin position="75"/>
        <end position="99"/>
    </location>
</feature>
<organism evidence="8 9">
    <name type="scientific">Alterirhizorhabdus solaris</name>
    <dbReference type="NCBI Taxonomy" id="2529389"/>
    <lineage>
        <taxon>Bacteria</taxon>
        <taxon>Pseudomonadati</taxon>
        <taxon>Pseudomonadota</taxon>
        <taxon>Alphaproteobacteria</taxon>
        <taxon>Sphingomonadales</taxon>
        <taxon>Rhizorhabdaceae</taxon>
        <taxon>Alterirhizorhabdus</taxon>
    </lineage>
</organism>
<dbReference type="Pfam" id="PF04542">
    <property type="entry name" value="Sigma70_r2"/>
    <property type="match status" value="1"/>
</dbReference>
<dbReference type="Gene3D" id="1.10.1740.10">
    <property type="match status" value="1"/>
</dbReference>
<dbReference type="Pfam" id="PF08281">
    <property type="entry name" value="Sigma70_r4_2"/>
    <property type="match status" value="1"/>
</dbReference>
<dbReference type="AlphaFoldDB" id="A0A558R502"/>
<dbReference type="Gene3D" id="1.10.10.10">
    <property type="entry name" value="Winged helix-like DNA-binding domain superfamily/Winged helix DNA-binding domain"/>
    <property type="match status" value="1"/>
</dbReference>
<dbReference type="Proteomes" id="UP000318681">
    <property type="component" value="Unassembled WGS sequence"/>
</dbReference>
<keyword evidence="4" id="KW-0804">Transcription</keyword>
<dbReference type="RefSeq" id="WP_145150708.1">
    <property type="nucleotide sequence ID" value="NZ_VNIM01000033.1"/>
</dbReference>
<protein>
    <submittedName>
        <fullName evidence="8">Sigma-70 family RNA polymerase sigma factor</fullName>
    </submittedName>
</protein>
<dbReference type="GO" id="GO:0003677">
    <property type="term" value="F:DNA binding"/>
    <property type="evidence" value="ECO:0007669"/>
    <property type="project" value="InterPro"/>
</dbReference>
<evidence type="ECO:0000259" key="7">
    <source>
        <dbReference type="Pfam" id="PF08281"/>
    </source>
</evidence>
<feature type="domain" description="RNA polymerase sigma factor 70 region 4 type 2" evidence="7">
    <location>
        <begin position="111"/>
        <end position="161"/>
    </location>
</feature>
<feature type="region of interest" description="Disordered" evidence="5">
    <location>
        <begin position="166"/>
        <end position="194"/>
    </location>
</feature>
<feature type="domain" description="RNA polymerase sigma-70 region 2" evidence="6">
    <location>
        <begin position="17"/>
        <end position="72"/>
    </location>
</feature>
<dbReference type="OrthoDB" id="7447094at2"/>
<dbReference type="InterPro" id="IPR013325">
    <property type="entry name" value="RNA_pol_sigma_r2"/>
</dbReference>